<accession>E3FZD8</accession>
<dbReference type="AlphaFoldDB" id="E3FZD8"/>
<feature type="transmembrane region" description="Helical" evidence="2">
    <location>
        <begin position="53"/>
        <end position="76"/>
    </location>
</feature>
<feature type="region of interest" description="Disordered" evidence="1">
    <location>
        <begin position="1"/>
        <end position="22"/>
    </location>
</feature>
<protein>
    <submittedName>
        <fullName evidence="3">Uncharacterized protein</fullName>
    </submittedName>
</protein>
<reference evidence="3 4" key="1">
    <citation type="journal article" date="2011" name="Mol. Biol. Evol.">
        <title>Comparative genomic analysis of fruiting body formation in Myxococcales.</title>
        <authorList>
            <person name="Huntley S."/>
            <person name="Hamann N."/>
            <person name="Wegener-Feldbrugge S."/>
            <person name="Treuner-Lange A."/>
            <person name="Kube M."/>
            <person name="Reinhardt R."/>
            <person name="Klages S."/>
            <person name="Muller R."/>
            <person name="Ronning C.M."/>
            <person name="Nierman W.C."/>
            <person name="Sogaard-Andersen L."/>
        </authorList>
    </citation>
    <scope>NUCLEOTIDE SEQUENCE [LARGE SCALE GENOMIC DNA]</scope>
    <source>
        <strain evidence="3 4">DW4/3-1</strain>
    </source>
</reference>
<evidence type="ECO:0000313" key="3">
    <source>
        <dbReference type="EMBL" id="ADO76139.1"/>
    </source>
</evidence>
<name>E3FZD8_STIAD</name>
<dbReference type="STRING" id="378806.STAUR_8385"/>
<keyword evidence="2" id="KW-0812">Transmembrane</keyword>
<gene>
    <name evidence="3" type="ordered locus">STAUR_8385</name>
</gene>
<dbReference type="KEGG" id="sur:STAUR_8385"/>
<keyword evidence="2" id="KW-0472">Membrane</keyword>
<dbReference type="EMBL" id="CP002271">
    <property type="protein sequence ID" value="ADO76139.1"/>
    <property type="molecule type" value="Genomic_DNA"/>
</dbReference>
<dbReference type="Proteomes" id="UP000001351">
    <property type="component" value="Chromosome"/>
</dbReference>
<evidence type="ECO:0000313" key="4">
    <source>
        <dbReference type="Proteomes" id="UP000001351"/>
    </source>
</evidence>
<keyword evidence="2" id="KW-1133">Transmembrane helix</keyword>
<organism evidence="3 4">
    <name type="scientific">Stigmatella aurantiaca (strain DW4/3-1)</name>
    <dbReference type="NCBI Taxonomy" id="378806"/>
    <lineage>
        <taxon>Bacteria</taxon>
        <taxon>Pseudomonadati</taxon>
        <taxon>Myxococcota</taxon>
        <taxon>Myxococcia</taxon>
        <taxon>Myxococcales</taxon>
        <taxon>Cystobacterineae</taxon>
        <taxon>Archangiaceae</taxon>
        <taxon>Stigmatella</taxon>
    </lineage>
</organism>
<evidence type="ECO:0000256" key="1">
    <source>
        <dbReference type="SAM" id="MobiDB-lite"/>
    </source>
</evidence>
<sequence>MNPGGSRPPLRPPPPRRMQGPARPVALRISVWRGAVYVSRSLVPLVDGGVGRWAMGVVACWTVGPALVVGPMRWSAVVRVFQNRKRPAPPTSTVPRPIP</sequence>
<keyword evidence="4" id="KW-1185">Reference proteome</keyword>
<evidence type="ECO:0000256" key="2">
    <source>
        <dbReference type="SAM" id="Phobius"/>
    </source>
</evidence>
<dbReference type="HOGENOM" id="CLU_2318769_0_0_7"/>
<proteinExistence type="predicted"/>